<sequence>MGKMSKTKGAGYENKIAKELSDMWGGKFSRVPASGGLHWGSDQRVAGDIIPPLGMKFPFVVECKKREGFDLSHLFKNIGQIKDWWQQVVMDSRRLKVHGVSPLLIFSKNREISYILLPYSDEVYDKLNKHFPVSRQTVSFLDIREEENYFDTLLTTMDGFKSLDLTFLWETYHEFPWDIQNPQ</sequence>
<dbReference type="InterPro" id="IPR056931">
    <property type="entry name" value="D14-like"/>
</dbReference>
<evidence type="ECO:0000313" key="2">
    <source>
        <dbReference type="Proteomes" id="UP000028561"/>
    </source>
</evidence>
<name>A0A075M4L4_9CAUD</name>
<dbReference type="RefSeq" id="YP_009055885.1">
    <property type="nucleotide sequence ID" value="NC_024788.1"/>
</dbReference>
<reference evidence="1 2" key="2">
    <citation type="journal article" date="2016" name="Virology (Lond)">
        <title>Genomic characterization and comparison of seven Myoviridae bacteriophage infecting Bacillus thuringiensis.</title>
        <authorList>
            <person name="Sauder A.B."/>
            <person name="Quinn M.R."/>
            <person name="Brouillette A."/>
            <person name="Caruso S."/>
            <person name="Cresawn S."/>
            <person name="Erill I."/>
            <person name="Lewis L."/>
            <person name="Loesser-Casey K."/>
            <person name="Pate M."/>
            <person name="Scott C."/>
            <person name="Stockwell S."/>
            <person name="Temple L."/>
        </authorList>
    </citation>
    <scope>NUCLEOTIDE SEQUENCE [LARGE SCALE GENOMIC DNA]</scope>
</reference>
<accession>A0A075M4L4</accession>
<evidence type="ECO:0000313" key="1">
    <source>
        <dbReference type="EMBL" id="AIF71996.1"/>
    </source>
</evidence>
<dbReference type="Gene3D" id="3.40.1350.10">
    <property type="match status" value="1"/>
</dbReference>
<dbReference type="GO" id="GO:0003676">
    <property type="term" value="F:nucleic acid binding"/>
    <property type="evidence" value="ECO:0007669"/>
    <property type="project" value="InterPro"/>
</dbReference>
<keyword evidence="2" id="KW-1185">Reference proteome</keyword>
<organism evidence="1 2">
    <name type="scientific">Bacillus phage Riley</name>
    <dbReference type="NCBI Taxonomy" id="1486662"/>
    <lineage>
        <taxon>Viruses</taxon>
        <taxon>Duplodnaviria</taxon>
        <taxon>Heunggongvirae</taxon>
        <taxon>Uroviricota</taxon>
        <taxon>Caudoviricetes</taxon>
        <taxon>Herelleviridae</taxon>
        <taxon>Bastillevirinae</taxon>
        <taxon>Bequatrovirus</taxon>
        <taxon>Bequatrovirus riley</taxon>
    </lineage>
</organism>
<dbReference type="InterPro" id="IPR011856">
    <property type="entry name" value="tRNA_endonuc-like_dom_sf"/>
</dbReference>
<dbReference type="EMBL" id="KJ489402">
    <property type="protein sequence ID" value="AIF71996.1"/>
    <property type="molecule type" value="Genomic_DNA"/>
</dbReference>
<reference evidence="2" key="1">
    <citation type="submission" date="2014-09" db="EMBL/GenBank/DDBJ databases">
        <title>Genomic characterization and comparison of seven Myoviridae bacteriophage infecting Bacillus thuringiensis.</title>
        <authorList>
            <person name="Sauder A.B."/>
            <person name="McKenzie Q.R."/>
            <person name="Temple L.M."/>
            <person name="Alexis B.K."/>
            <person name="Al-Atrache Z."/>
            <person name="Lewis L.O."/>
            <person name="Loesser-Casey K.E."/>
            <person name="Mitchell K.J."/>
        </authorList>
    </citation>
    <scope>NUCLEOTIDE SEQUENCE [LARGE SCALE GENOMIC DNA]</scope>
</reference>
<protein>
    <submittedName>
        <fullName evidence="1">Holliday junction resolvase</fullName>
    </submittedName>
</protein>
<dbReference type="Pfam" id="PF24608">
    <property type="entry name" value="PDDEXK_15"/>
    <property type="match status" value="1"/>
</dbReference>
<dbReference type="KEGG" id="vg:20283107"/>
<dbReference type="Proteomes" id="UP000028561">
    <property type="component" value="Segment"/>
</dbReference>
<proteinExistence type="predicted"/>
<dbReference type="GeneID" id="20283107"/>